<gene>
    <name evidence="1" type="ORF">LQV63_12760</name>
</gene>
<dbReference type="Proteomes" id="UP001199916">
    <property type="component" value="Unassembled WGS sequence"/>
</dbReference>
<evidence type="ECO:0000313" key="1">
    <source>
        <dbReference type="EMBL" id="MCE5170182.1"/>
    </source>
</evidence>
<dbReference type="EMBL" id="JAJNBZ010000008">
    <property type="protein sequence ID" value="MCE5170182.1"/>
    <property type="molecule type" value="Genomic_DNA"/>
</dbReference>
<accession>A0ABS8YJ07</accession>
<protein>
    <submittedName>
        <fullName evidence="1">Uncharacterized protein</fullName>
    </submittedName>
</protein>
<reference evidence="1 2" key="1">
    <citation type="submission" date="2021-11" db="EMBL/GenBank/DDBJ databases">
        <title>Draft genome sequence of Paenibacillus profundus YoMME, a new Gram-positive bacteria with exoelectrogenic properties.</title>
        <authorList>
            <person name="Hubenova Y."/>
            <person name="Hubenova E."/>
            <person name="Manasiev Y."/>
            <person name="Peykov S."/>
            <person name="Mitov M."/>
        </authorList>
    </citation>
    <scope>NUCLEOTIDE SEQUENCE [LARGE SCALE GENOMIC DNA]</scope>
    <source>
        <strain evidence="1 2">YoMME</strain>
    </source>
</reference>
<name>A0ABS8YJ07_9BACL</name>
<evidence type="ECO:0000313" key="2">
    <source>
        <dbReference type="Proteomes" id="UP001199916"/>
    </source>
</evidence>
<comment type="caution">
    <text evidence="1">The sequence shown here is derived from an EMBL/GenBank/DDBJ whole genome shotgun (WGS) entry which is preliminary data.</text>
</comment>
<proteinExistence type="predicted"/>
<sequence>MDEAAAGIAHALITMGGMKKHGEWKTAAMDAREKSVWRMEDLRVKYACCQIRVE</sequence>
<keyword evidence="2" id="KW-1185">Reference proteome</keyword>
<organism evidence="1 2">
    <name type="scientific">Paenibacillus profundus</name>
    <dbReference type="NCBI Taxonomy" id="1173085"/>
    <lineage>
        <taxon>Bacteria</taxon>
        <taxon>Bacillati</taxon>
        <taxon>Bacillota</taxon>
        <taxon>Bacilli</taxon>
        <taxon>Bacillales</taxon>
        <taxon>Paenibacillaceae</taxon>
        <taxon>Paenibacillus</taxon>
    </lineage>
</organism>